<dbReference type="EMBL" id="CAJVRL010000060">
    <property type="protein sequence ID" value="CAG8955182.1"/>
    <property type="molecule type" value="Genomic_DNA"/>
</dbReference>
<reference evidence="1" key="1">
    <citation type="submission" date="2021-07" db="EMBL/GenBank/DDBJ databases">
        <authorList>
            <person name="Durling M."/>
        </authorList>
    </citation>
    <scope>NUCLEOTIDE SEQUENCE</scope>
</reference>
<dbReference type="GO" id="GO:0008237">
    <property type="term" value="F:metallopeptidase activity"/>
    <property type="evidence" value="ECO:0007669"/>
    <property type="project" value="InterPro"/>
</dbReference>
<evidence type="ECO:0000313" key="2">
    <source>
        <dbReference type="Proteomes" id="UP000696280"/>
    </source>
</evidence>
<proteinExistence type="predicted"/>
<dbReference type="InterPro" id="IPR024079">
    <property type="entry name" value="MetalloPept_cat_dom_sf"/>
</dbReference>
<dbReference type="OrthoDB" id="10302348at2759"/>
<evidence type="ECO:0000313" key="1">
    <source>
        <dbReference type="EMBL" id="CAG8955182.1"/>
    </source>
</evidence>
<name>A0A9N9L167_9HELO</name>
<gene>
    <name evidence="1" type="ORF">HYFRA_00007198</name>
</gene>
<dbReference type="AlphaFoldDB" id="A0A9N9L167"/>
<keyword evidence="2" id="KW-1185">Reference proteome</keyword>
<dbReference type="Proteomes" id="UP000696280">
    <property type="component" value="Unassembled WGS sequence"/>
</dbReference>
<organism evidence="1 2">
    <name type="scientific">Hymenoscyphus fraxineus</name>
    <dbReference type="NCBI Taxonomy" id="746836"/>
    <lineage>
        <taxon>Eukaryota</taxon>
        <taxon>Fungi</taxon>
        <taxon>Dikarya</taxon>
        <taxon>Ascomycota</taxon>
        <taxon>Pezizomycotina</taxon>
        <taxon>Leotiomycetes</taxon>
        <taxon>Helotiales</taxon>
        <taxon>Helotiaceae</taxon>
        <taxon>Hymenoscyphus</taxon>
    </lineage>
</organism>
<protein>
    <recommendedName>
        <fullName evidence="3">Lysine-specific metallo-endopeptidase domain-containing protein</fullName>
    </recommendedName>
</protein>
<comment type="caution">
    <text evidence="1">The sequence shown here is derived from an EMBL/GenBank/DDBJ whole genome shotgun (WGS) entry which is preliminary data.</text>
</comment>
<accession>A0A9N9L167</accession>
<dbReference type="Gene3D" id="3.40.390.10">
    <property type="entry name" value="Collagenase (Catalytic Domain)"/>
    <property type="match status" value="1"/>
</dbReference>
<sequence>MQDMLRLASLDTNPNAWSDAGKFFRLVWGDNREDTFKFVKDTVDAVNPEKATRKEDANTYIYCDDDERWTPPGKSPWVANDLWYDAENRITFQPRTSFGGLKPGCKYNDHDKPPGKPGSCAISICKYISEFVFVAVSQTEVSPQDSSANYIDQYVFFPVTLLHELAHTIENYYTGERSHRPVLGQDRGPDPYRWQAVVAKKGTEALTNAENFAYWGLGCLLMSRGVAINENGGFRLLRPLRNQPIIN</sequence>
<evidence type="ECO:0008006" key="3">
    <source>
        <dbReference type="Google" id="ProtNLM"/>
    </source>
</evidence>